<evidence type="ECO:0000313" key="6">
    <source>
        <dbReference type="EMBL" id="SDC76950.1"/>
    </source>
</evidence>
<accession>A0A1G6P9K2</accession>
<feature type="repeat" description="WD" evidence="3">
    <location>
        <begin position="1128"/>
        <end position="1161"/>
    </location>
</feature>
<dbReference type="SMART" id="SM00320">
    <property type="entry name" value="WD40"/>
    <property type="match status" value="13"/>
</dbReference>
<evidence type="ECO:0000256" key="3">
    <source>
        <dbReference type="PROSITE-ProRule" id="PRU00221"/>
    </source>
</evidence>
<proteinExistence type="predicted"/>
<evidence type="ECO:0000256" key="1">
    <source>
        <dbReference type="ARBA" id="ARBA00022574"/>
    </source>
</evidence>
<dbReference type="InterPro" id="IPR020472">
    <property type="entry name" value="WD40_PAC1"/>
</dbReference>
<sequence>MEPHAVDGAAAPRDVRVPAGGPGTRHATDVFLSYNSRDRSAVERVARHLERAGLAPWFDRWALTPGGEWQSELAAGLLQACACAVFIGPHDVGAWERLEVSLALNRAATDRAFRLFPVLLPGLDPFDPATLPPFLATRTWVDLRGGPDSQRGLRELVDAVRGIPFGGTPRVGADPATCPYRGLDVFEEEHARFYFGREGHVQRLVERLRHERFVAVVGPSGSGKSSLVRAGLLPRVRAGAVPGSETWWVRVLRPGAHPVAALAGPVQELTPASGLQRASDGLGDDDRTLHLAVTAGLADSPPGRRALLVVDQCEELFTLCRDERQRSRFLQNLHYAAAVPGGRTAVVMTLRADFYPRLAAHPGFAQLVQSHQVLVGAMSEEELRQVVEEPARVAGLDVEPGLVDTILADVVREPGSLPLLEYALLETWRRRHGGLLGLAGYRDTGGVRRGLGERAEALHAELTPEGQEVARQLFLRLTQPGEGTEDTRRRISVRELSQEPGADLVEEVVGRFVDARLLSSDADDPDGERSLEVSHEALIRGWPRLQGWIDADRAGLRTHRTLTASAAEWQRLGRDEGALYRGGRLVETAEWQQRAPTALNELEREFLAASSAAERARRRARRRRLQATFAALLVALTTISVVAVVAVVQAREATWQKDVAVSRQYAADAAVALESDPTLSLVLARRAWDAAPTAQAEEMLRRATDESRGLAILRAGEGPVHSARFSPDGSTIASAGADGVLRLWDVDEGSVRAEYPAHQGFVMAVAYSPEGEHVASAGYDDGTVVVTDVATGDRRVVAQEPSEAYPVNVAYSPDGGLLAASLYDGSVHVWNRDGAEVAVLGPGSGPAYASSFGPDGDVVVTGRGDGTAVVWAVVDPSRQTVLRGHDGAVTAVRFTTAGAVATGDEDGTLRLWDVASGQEVLSVPVDDQALYDLALSPDGTRIAAAREDGAVSLLSTDGVELAVLRGHVDQAFTVGFRNGAEPGGEVLASAGQDGTVRTWDTRVGTAVRAPVTAAAYSPDGRLVVTGGTDGRVRVWSSASLEPQLEVPAHEGRCWAVFSADGEDVWTWGEDGLVTRVSASDGREEWRLEPGRGEVWSASVDEAGTRIAVGNQDGTVQVVDVADGASQDLVGHAGAVYAVALSPDGRHVLSGDENGELRLWELGTGGRDVRVLSGHSGAVTAVAYSPDGRVFASAGADGAVRVWTATGEPAAVLRGHQGTAESVRFTPDGGRVVSTGADRVVRVWDVPSERLLVGLQRHDETVASGEIGPDGTLLTASEAGGVLRTSPCDVCGSTRSVLALAQTRAIRPLTTEEEQRFGS</sequence>
<dbReference type="InterPro" id="IPR011047">
    <property type="entry name" value="Quinoprotein_ADH-like_sf"/>
</dbReference>
<feature type="repeat" description="WD" evidence="3">
    <location>
        <begin position="964"/>
        <end position="1009"/>
    </location>
</feature>
<dbReference type="InterPro" id="IPR035897">
    <property type="entry name" value="Toll_tir_struct_dom_sf"/>
</dbReference>
<dbReference type="PANTHER" id="PTHR19848:SF8">
    <property type="entry name" value="F-BOX AND WD REPEAT DOMAIN CONTAINING 7"/>
    <property type="match status" value="1"/>
</dbReference>
<dbReference type="PANTHER" id="PTHR19848">
    <property type="entry name" value="WD40 REPEAT PROTEIN"/>
    <property type="match status" value="1"/>
</dbReference>
<dbReference type="SUPFAM" id="SSF50978">
    <property type="entry name" value="WD40 repeat-like"/>
    <property type="match status" value="1"/>
</dbReference>
<dbReference type="InterPro" id="IPR001680">
    <property type="entry name" value="WD40_rpt"/>
</dbReference>
<dbReference type="CDD" id="cd00200">
    <property type="entry name" value="WD40"/>
    <property type="match status" value="2"/>
</dbReference>
<feature type="repeat" description="WD" evidence="3">
    <location>
        <begin position="713"/>
        <end position="754"/>
    </location>
</feature>
<feature type="domain" description="TIR" evidence="5">
    <location>
        <begin position="26"/>
        <end position="164"/>
    </location>
</feature>
<keyword evidence="1 3" id="KW-0853">WD repeat</keyword>
<dbReference type="InterPro" id="IPR019775">
    <property type="entry name" value="WD40_repeat_CS"/>
</dbReference>
<dbReference type="InterPro" id="IPR027417">
    <property type="entry name" value="P-loop_NTPase"/>
</dbReference>
<dbReference type="PROSITE" id="PS50104">
    <property type="entry name" value="TIR"/>
    <property type="match status" value="1"/>
</dbReference>
<organism evidence="6 7">
    <name type="scientific">Geodermatophilus telluris</name>
    <dbReference type="NCBI Taxonomy" id="1190417"/>
    <lineage>
        <taxon>Bacteria</taxon>
        <taxon>Bacillati</taxon>
        <taxon>Actinomycetota</taxon>
        <taxon>Actinomycetes</taxon>
        <taxon>Geodermatophilales</taxon>
        <taxon>Geodermatophilaceae</taxon>
        <taxon>Geodermatophilus</taxon>
    </lineage>
</organism>
<dbReference type="PRINTS" id="PR00320">
    <property type="entry name" value="GPROTEINBRPT"/>
</dbReference>
<dbReference type="Pfam" id="PF00400">
    <property type="entry name" value="WD40"/>
    <property type="match status" value="10"/>
</dbReference>
<feature type="repeat" description="WD" evidence="3">
    <location>
        <begin position="882"/>
        <end position="922"/>
    </location>
</feature>
<feature type="repeat" description="WD" evidence="3">
    <location>
        <begin position="1171"/>
        <end position="1202"/>
    </location>
</feature>
<dbReference type="Pfam" id="PF20703">
    <property type="entry name" value="nSTAND1"/>
    <property type="match status" value="1"/>
</dbReference>
<dbReference type="PROSITE" id="PS00678">
    <property type="entry name" value="WD_REPEATS_1"/>
    <property type="match status" value="5"/>
</dbReference>
<dbReference type="PROSITE" id="PS50294">
    <property type="entry name" value="WD_REPEATS_REGION"/>
    <property type="match status" value="7"/>
</dbReference>
<dbReference type="Pfam" id="PF13676">
    <property type="entry name" value="TIR_2"/>
    <property type="match status" value="1"/>
</dbReference>
<dbReference type="InterPro" id="IPR049052">
    <property type="entry name" value="nSTAND1"/>
</dbReference>
<dbReference type="OrthoDB" id="134501at2"/>
<dbReference type="Gene3D" id="3.40.50.10140">
    <property type="entry name" value="Toll/interleukin-1 receptor homology (TIR) domain"/>
    <property type="match status" value="1"/>
</dbReference>
<dbReference type="GO" id="GO:0007165">
    <property type="term" value="P:signal transduction"/>
    <property type="evidence" value="ECO:0007669"/>
    <property type="project" value="InterPro"/>
</dbReference>
<dbReference type="EMBL" id="FMZF01000003">
    <property type="protein sequence ID" value="SDC76950.1"/>
    <property type="molecule type" value="Genomic_DNA"/>
</dbReference>
<dbReference type="Gene3D" id="2.130.10.10">
    <property type="entry name" value="YVTN repeat-like/Quinoprotein amine dehydrogenase"/>
    <property type="match status" value="4"/>
</dbReference>
<feature type="region of interest" description="Disordered" evidence="4">
    <location>
        <begin position="1"/>
        <end position="24"/>
    </location>
</feature>
<gene>
    <name evidence="6" type="ORF">SAMN05660690_2477</name>
</gene>
<reference evidence="7" key="1">
    <citation type="submission" date="2016-10" db="EMBL/GenBank/DDBJ databases">
        <authorList>
            <person name="Varghese N."/>
            <person name="Submissions S."/>
        </authorList>
    </citation>
    <scope>NUCLEOTIDE SEQUENCE [LARGE SCALE GENOMIC DNA]</scope>
    <source>
        <strain evidence="7">DSM 45421</strain>
    </source>
</reference>
<protein>
    <submittedName>
        <fullName evidence="6">WD40 repeat</fullName>
    </submittedName>
</protein>
<evidence type="ECO:0000256" key="4">
    <source>
        <dbReference type="SAM" id="MobiDB-lite"/>
    </source>
</evidence>
<dbReference type="SUPFAM" id="SSF50998">
    <property type="entry name" value="Quinoprotein alcohol dehydrogenase-like"/>
    <property type="match status" value="1"/>
</dbReference>
<keyword evidence="2" id="KW-0677">Repeat</keyword>
<dbReference type="RefSeq" id="WP_091366132.1">
    <property type="nucleotide sequence ID" value="NZ_FMZF01000003.1"/>
</dbReference>
<name>A0A1G6P9K2_9ACTN</name>
<dbReference type="InterPro" id="IPR036322">
    <property type="entry name" value="WD40_repeat_dom_sf"/>
</dbReference>
<dbReference type="Proteomes" id="UP000199416">
    <property type="component" value="Unassembled WGS sequence"/>
</dbReference>
<feature type="repeat" description="WD" evidence="3">
    <location>
        <begin position="1212"/>
        <end position="1253"/>
    </location>
</feature>
<evidence type="ECO:0000256" key="2">
    <source>
        <dbReference type="ARBA" id="ARBA00022737"/>
    </source>
</evidence>
<dbReference type="STRING" id="1190417.SAMN05660690_2477"/>
<dbReference type="SUPFAM" id="SSF52200">
    <property type="entry name" value="Toll/Interleukin receptor TIR domain"/>
    <property type="match status" value="1"/>
</dbReference>
<dbReference type="Gene3D" id="3.40.50.300">
    <property type="entry name" value="P-loop containing nucleotide triphosphate hydrolases"/>
    <property type="match status" value="1"/>
</dbReference>
<dbReference type="InterPro" id="IPR015943">
    <property type="entry name" value="WD40/YVTN_repeat-like_dom_sf"/>
</dbReference>
<dbReference type="InterPro" id="IPR000157">
    <property type="entry name" value="TIR_dom"/>
</dbReference>
<evidence type="ECO:0000259" key="5">
    <source>
        <dbReference type="PROSITE" id="PS50104"/>
    </source>
</evidence>
<keyword evidence="7" id="KW-1185">Reference proteome</keyword>
<evidence type="ECO:0000313" key="7">
    <source>
        <dbReference type="Proteomes" id="UP000199416"/>
    </source>
</evidence>
<feature type="repeat" description="WD" evidence="3">
    <location>
        <begin position="809"/>
        <end position="831"/>
    </location>
</feature>
<dbReference type="SUPFAM" id="SSF52540">
    <property type="entry name" value="P-loop containing nucleoside triphosphate hydrolases"/>
    <property type="match status" value="1"/>
</dbReference>
<feature type="repeat" description="WD" evidence="3">
    <location>
        <begin position="1011"/>
        <end position="1036"/>
    </location>
</feature>
<dbReference type="PROSITE" id="PS50082">
    <property type="entry name" value="WD_REPEATS_2"/>
    <property type="match status" value="8"/>
</dbReference>